<keyword evidence="4" id="KW-1185">Reference proteome</keyword>
<feature type="region of interest" description="Disordered" evidence="1">
    <location>
        <begin position="101"/>
        <end position="122"/>
    </location>
</feature>
<protein>
    <submittedName>
        <fullName evidence="2 3">Uncharacterized protein</fullName>
    </submittedName>
</protein>
<reference evidence="3" key="3">
    <citation type="submission" date="2015-04" db="UniProtKB">
        <authorList>
            <consortium name="EnsemblPlants"/>
        </authorList>
    </citation>
    <scope>IDENTIFICATION</scope>
    <source>
        <strain evidence="3">cv. Jemalong A17</strain>
    </source>
</reference>
<dbReference type="Proteomes" id="UP000002051">
    <property type="component" value="Chromosome 3"/>
</dbReference>
<feature type="compositionally biased region" description="Basic and acidic residues" evidence="1">
    <location>
        <begin position="101"/>
        <end position="111"/>
    </location>
</feature>
<gene>
    <name evidence="2" type="ordered locus">MTR_3g066050</name>
</gene>
<reference evidence="2 4" key="2">
    <citation type="journal article" date="2014" name="BMC Genomics">
        <title>An improved genome release (version Mt4.0) for the model legume Medicago truncatula.</title>
        <authorList>
            <person name="Tang H."/>
            <person name="Krishnakumar V."/>
            <person name="Bidwell S."/>
            <person name="Rosen B."/>
            <person name="Chan A."/>
            <person name="Zhou S."/>
            <person name="Gentzbittel L."/>
            <person name="Childs K.L."/>
            <person name="Yandell M."/>
            <person name="Gundlach H."/>
            <person name="Mayer K.F."/>
            <person name="Schwartz D.C."/>
            <person name="Town C.D."/>
        </authorList>
    </citation>
    <scope>GENOME REANNOTATION</scope>
    <source>
        <strain evidence="2">A17</strain>
        <strain evidence="3 4">cv. Jemalong A17</strain>
    </source>
</reference>
<dbReference type="AlphaFoldDB" id="A0A072UYG0"/>
<name>A0A072UYG0_MEDTR</name>
<evidence type="ECO:0000313" key="3">
    <source>
        <dbReference type="EnsemblPlants" id="KEH34627"/>
    </source>
</evidence>
<organism evidence="2 4">
    <name type="scientific">Medicago truncatula</name>
    <name type="common">Barrel medic</name>
    <name type="synonym">Medicago tribuloides</name>
    <dbReference type="NCBI Taxonomy" id="3880"/>
    <lineage>
        <taxon>Eukaryota</taxon>
        <taxon>Viridiplantae</taxon>
        <taxon>Streptophyta</taxon>
        <taxon>Embryophyta</taxon>
        <taxon>Tracheophyta</taxon>
        <taxon>Spermatophyta</taxon>
        <taxon>Magnoliopsida</taxon>
        <taxon>eudicotyledons</taxon>
        <taxon>Gunneridae</taxon>
        <taxon>Pentapetalae</taxon>
        <taxon>rosids</taxon>
        <taxon>fabids</taxon>
        <taxon>Fabales</taxon>
        <taxon>Fabaceae</taxon>
        <taxon>Papilionoideae</taxon>
        <taxon>50 kb inversion clade</taxon>
        <taxon>NPAAA clade</taxon>
        <taxon>Hologalegina</taxon>
        <taxon>IRL clade</taxon>
        <taxon>Trifolieae</taxon>
        <taxon>Medicago</taxon>
    </lineage>
</organism>
<sequence>MGRRYPNPSGTGMRFNFSSTLGMSKVTDKYMRIGYGEGKTCPHPATLPCLETNPNFLKAASFQFFKFKQPITLTTRRGSLGISEQPPLSRFGQVSKNHEHLYSRSEHEVRHSLLQRGRTQSV</sequence>
<evidence type="ECO:0000313" key="4">
    <source>
        <dbReference type="Proteomes" id="UP000002051"/>
    </source>
</evidence>
<evidence type="ECO:0000256" key="1">
    <source>
        <dbReference type="SAM" id="MobiDB-lite"/>
    </source>
</evidence>
<proteinExistence type="predicted"/>
<evidence type="ECO:0000313" key="2">
    <source>
        <dbReference type="EMBL" id="KEH34627.1"/>
    </source>
</evidence>
<accession>A0A072UYG0</accession>
<dbReference type="EnsemblPlants" id="KEH34627">
    <property type="protein sequence ID" value="KEH34627"/>
    <property type="gene ID" value="MTR_3g066050"/>
</dbReference>
<dbReference type="HOGENOM" id="CLU_2030147_0_0_1"/>
<reference evidence="2 4" key="1">
    <citation type="journal article" date="2011" name="Nature">
        <title>The Medicago genome provides insight into the evolution of rhizobial symbioses.</title>
        <authorList>
            <person name="Young N.D."/>
            <person name="Debelle F."/>
            <person name="Oldroyd G.E."/>
            <person name="Geurts R."/>
            <person name="Cannon S.B."/>
            <person name="Udvardi M.K."/>
            <person name="Benedito V.A."/>
            <person name="Mayer K.F."/>
            <person name="Gouzy J."/>
            <person name="Schoof H."/>
            <person name="Van de Peer Y."/>
            <person name="Proost S."/>
            <person name="Cook D.R."/>
            <person name="Meyers B.C."/>
            <person name="Spannagl M."/>
            <person name="Cheung F."/>
            <person name="De Mita S."/>
            <person name="Krishnakumar V."/>
            <person name="Gundlach H."/>
            <person name="Zhou S."/>
            <person name="Mudge J."/>
            <person name="Bharti A.K."/>
            <person name="Murray J.D."/>
            <person name="Naoumkina M.A."/>
            <person name="Rosen B."/>
            <person name="Silverstein K.A."/>
            <person name="Tang H."/>
            <person name="Rombauts S."/>
            <person name="Zhao P.X."/>
            <person name="Zhou P."/>
            <person name="Barbe V."/>
            <person name="Bardou P."/>
            <person name="Bechner M."/>
            <person name="Bellec A."/>
            <person name="Berger A."/>
            <person name="Berges H."/>
            <person name="Bidwell S."/>
            <person name="Bisseling T."/>
            <person name="Choisne N."/>
            <person name="Couloux A."/>
            <person name="Denny R."/>
            <person name="Deshpande S."/>
            <person name="Dai X."/>
            <person name="Doyle J.J."/>
            <person name="Dudez A.M."/>
            <person name="Farmer A.D."/>
            <person name="Fouteau S."/>
            <person name="Franken C."/>
            <person name="Gibelin C."/>
            <person name="Gish J."/>
            <person name="Goldstein S."/>
            <person name="Gonzalez A.J."/>
            <person name="Green P.J."/>
            <person name="Hallab A."/>
            <person name="Hartog M."/>
            <person name="Hua A."/>
            <person name="Humphray S.J."/>
            <person name="Jeong D.H."/>
            <person name="Jing Y."/>
            <person name="Jocker A."/>
            <person name="Kenton S.M."/>
            <person name="Kim D.J."/>
            <person name="Klee K."/>
            <person name="Lai H."/>
            <person name="Lang C."/>
            <person name="Lin S."/>
            <person name="Macmil S.L."/>
            <person name="Magdelenat G."/>
            <person name="Matthews L."/>
            <person name="McCorrison J."/>
            <person name="Monaghan E.L."/>
            <person name="Mun J.H."/>
            <person name="Najar F.Z."/>
            <person name="Nicholson C."/>
            <person name="Noirot C."/>
            <person name="O'Bleness M."/>
            <person name="Paule C.R."/>
            <person name="Poulain J."/>
            <person name="Prion F."/>
            <person name="Qin B."/>
            <person name="Qu C."/>
            <person name="Retzel E.F."/>
            <person name="Riddle C."/>
            <person name="Sallet E."/>
            <person name="Samain S."/>
            <person name="Samson N."/>
            <person name="Sanders I."/>
            <person name="Saurat O."/>
            <person name="Scarpelli C."/>
            <person name="Schiex T."/>
            <person name="Segurens B."/>
            <person name="Severin A.J."/>
            <person name="Sherrier D.J."/>
            <person name="Shi R."/>
            <person name="Sims S."/>
            <person name="Singer S.R."/>
            <person name="Sinharoy S."/>
            <person name="Sterck L."/>
            <person name="Viollet A."/>
            <person name="Wang B.B."/>
            <person name="Wang K."/>
            <person name="Wang M."/>
            <person name="Wang X."/>
            <person name="Warfsmann J."/>
            <person name="Weissenbach J."/>
            <person name="White D.D."/>
            <person name="White J.D."/>
            <person name="Wiley G.B."/>
            <person name="Wincker P."/>
            <person name="Xing Y."/>
            <person name="Yang L."/>
            <person name="Yao Z."/>
            <person name="Ying F."/>
            <person name="Zhai J."/>
            <person name="Zhou L."/>
            <person name="Zuber A."/>
            <person name="Denarie J."/>
            <person name="Dixon R.A."/>
            <person name="May G.D."/>
            <person name="Schwartz D.C."/>
            <person name="Rogers J."/>
            <person name="Quetier F."/>
            <person name="Town C.D."/>
            <person name="Roe B.A."/>
        </authorList>
    </citation>
    <scope>NUCLEOTIDE SEQUENCE [LARGE SCALE GENOMIC DNA]</scope>
    <source>
        <strain evidence="2">A17</strain>
        <strain evidence="3 4">cv. Jemalong A17</strain>
    </source>
</reference>
<dbReference type="EMBL" id="CM001219">
    <property type="protein sequence ID" value="KEH34627.1"/>
    <property type="molecule type" value="Genomic_DNA"/>
</dbReference>